<evidence type="ECO:0000313" key="2">
    <source>
        <dbReference type="Proteomes" id="UP001604277"/>
    </source>
</evidence>
<proteinExistence type="predicted"/>
<evidence type="ECO:0000313" key="1">
    <source>
        <dbReference type="EMBL" id="KAL2553164.1"/>
    </source>
</evidence>
<protein>
    <submittedName>
        <fullName evidence="1">Uncharacterized protein</fullName>
    </submittedName>
</protein>
<organism evidence="1 2">
    <name type="scientific">Forsythia ovata</name>
    <dbReference type="NCBI Taxonomy" id="205694"/>
    <lineage>
        <taxon>Eukaryota</taxon>
        <taxon>Viridiplantae</taxon>
        <taxon>Streptophyta</taxon>
        <taxon>Embryophyta</taxon>
        <taxon>Tracheophyta</taxon>
        <taxon>Spermatophyta</taxon>
        <taxon>Magnoliopsida</taxon>
        <taxon>eudicotyledons</taxon>
        <taxon>Gunneridae</taxon>
        <taxon>Pentapetalae</taxon>
        <taxon>asterids</taxon>
        <taxon>lamiids</taxon>
        <taxon>Lamiales</taxon>
        <taxon>Oleaceae</taxon>
        <taxon>Forsythieae</taxon>
        <taxon>Forsythia</taxon>
    </lineage>
</organism>
<name>A0ABD1WU22_9LAMI</name>
<gene>
    <name evidence="1" type="ORF">Fot_06783</name>
</gene>
<dbReference type="AlphaFoldDB" id="A0ABD1WU22"/>
<reference evidence="2" key="1">
    <citation type="submission" date="2024-07" db="EMBL/GenBank/DDBJ databases">
        <title>Two chromosome-level genome assemblies of Korean endemic species Abeliophyllum distichum and Forsythia ovata (Oleaceae).</title>
        <authorList>
            <person name="Jang H."/>
        </authorList>
    </citation>
    <scope>NUCLEOTIDE SEQUENCE [LARGE SCALE GENOMIC DNA]</scope>
</reference>
<keyword evidence="2" id="KW-1185">Reference proteome</keyword>
<dbReference type="EMBL" id="JBFOLJ010000002">
    <property type="protein sequence ID" value="KAL2553164.1"/>
    <property type="molecule type" value="Genomic_DNA"/>
</dbReference>
<comment type="caution">
    <text evidence="1">The sequence shown here is derived from an EMBL/GenBank/DDBJ whole genome shotgun (WGS) entry which is preliminary data.</text>
</comment>
<dbReference type="Proteomes" id="UP001604277">
    <property type="component" value="Unassembled WGS sequence"/>
</dbReference>
<sequence length="123" mass="12709">MAGGASSFSKIVGSSSSRQDPILMYSYLPPGGGTGVQNASSLLSAHAFLLPNCRKLSDGDTDPTGDKIEGISDVTSGANVMEEGIPTIVSGVRKTVTPETDAAEGTGRRGNIIHYPTIPYLKP</sequence>
<accession>A0ABD1WU22</accession>